<dbReference type="InterPro" id="IPR052184">
    <property type="entry name" value="SDR_enzymes"/>
</dbReference>
<dbReference type="GO" id="GO:0016616">
    <property type="term" value="F:oxidoreductase activity, acting on the CH-OH group of donors, NAD or NADP as acceptor"/>
    <property type="evidence" value="ECO:0007669"/>
    <property type="project" value="TreeGrafter"/>
</dbReference>
<dbReference type="AlphaFoldDB" id="A0A553HPJ4"/>
<dbReference type="InterPro" id="IPR002347">
    <property type="entry name" value="SDR_fam"/>
</dbReference>
<dbReference type="Gene3D" id="3.40.50.720">
    <property type="entry name" value="NAD(P)-binding Rossmann-like Domain"/>
    <property type="match status" value="1"/>
</dbReference>
<gene>
    <name evidence="1" type="ORF">FHL15_009154</name>
</gene>
<organism evidence="1 2">
    <name type="scientific">Xylaria flabelliformis</name>
    <dbReference type="NCBI Taxonomy" id="2512241"/>
    <lineage>
        <taxon>Eukaryota</taxon>
        <taxon>Fungi</taxon>
        <taxon>Dikarya</taxon>
        <taxon>Ascomycota</taxon>
        <taxon>Pezizomycotina</taxon>
        <taxon>Sordariomycetes</taxon>
        <taxon>Xylariomycetidae</taxon>
        <taxon>Xylariales</taxon>
        <taxon>Xylariaceae</taxon>
        <taxon>Xylaria</taxon>
    </lineage>
</organism>
<dbReference type="Pfam" id="PF00106">
    <property type="entry name" value="adh_short"/>
    <property type="match status" value="1"/>
</dbReference>
<dbReference type="PANTHER" id="PTHR45458">
    <property type="entry name" value="SHORT-CHAIN DEHYDROGENASE/REDUCTASE SDR"/>
    <property type="match status" value="1"/>
</dbReference>
<accession>A0A553HPJ4</accession>
<dbReference type="Proteomes" id="UP000319160">
    <property type="component" value="Unassembled WGS sequence"/>
</dbReference>
<keyword evidence="2" id="KW-1185">Reference proteome</keyword>
<evidence type="ECO:0008006" key="3">
    <source>
        <dbReference type="Google" id="ProtNLM"/>
    </source>
</evidence>
<dbReference type="SUPFAM" id="SSF51735">
    <property type="entry name" value="NAD(P)-binding Rossmann-fold domains"/>
    <property type="match status" value="1"/>
</dbReference>
<reference evidence="2" key="1">
    <citation type="submission" date="2019-06" db="EMBL/GenBank/DDBJ databases">
        <title>Draft genome sequence of the griseofulvin-producing fungus Xylaria cubensis strain G536.</title>
        <authorList>
            <person name="Mead M.E."/>
            <person name="Raja H.A."/>
            <person name="Steenwyk J.L."/>
            <person name="Knowles S.L."/>
            <person name="Oberlies N.H."/>
            <person name="Rokas A."/>
        </authorList>
    </citation>
    <scope>NUCLEOTIDE SEQUENCE [LARGE SCALE GENOMIC DNA]</scope>
    <source>
        <strain evidence="2">G536</strain>
    </source>
</reference>
<evidence type="ECO:0000313" key="2">
    <source>
        <dbReference type="Proteomes" id="UP000319160"/>
    </source>
</evidence>
<dbReference type="EMBL" id="VFLP01000061">
    <property type="protein sequence ID" value="TRX89882.1"/>
    <property type="molecule type" value="Genomic_DNA"/>
</dbReference>
<comment type="caution">
    <text evidence="1">The sequence shown here is derived from an EMBL/GenBank/DDBJ whole genome shotgun (WGS) entry which is preliminary data.</text>
</comment>
<dbReference type="PRINTS" id="PR00081">
    <property type="entry name" value="GDHRDH"/>
</dbReference>
<proteinExistence type="predicted"/>
<name>A0A553HPJ4_9PEZI</name>
<dbReference type="InterPro" id="IPR036291">
    <property type="entry name" value="NAD(P)-bd_dom_sf"/>
</dbReference>
<sequence length="361" mass="38856">MPSYVITGVSSGLGFEMLRQVSADPKNIVVGIVRNKPATDKKVADELGNRSNIHVLAIADITNIDDLKRAADETASITGGALDYLIANAGYVSNFDSFDPIDTLATTKPKEFYEDFQKSMDINVIGNIYLYNAFMPLILEGKVKKVVAISSGMAEIEICRDYDIYNGAVYACSKAALNIVTAKYSAQYKKDGVLFLSICPGTVDVGKIKPEELTHKQITEFGTLMGKFQQYQPSFKGPTTPELAVKDLSNYDYGLTVQFSAALTNLTEPLNEEDTLLEPAGFRAPAAQGFDVASHGVLVEACGSVLLASIMAAEAAGEDNSEGRSECINGNVSGESKCRDNARGDTAFDSKALLELDLNSF</sequence>
<protein>
    <recommendedName>
        <fullName evidence="3">Ketoreductase (KR) domain-containing protein</fullName>
    </recommendedName>
</protein>
<dbReference type="OrthoDB" id="7289984at2759"/>
<evidence type="ECO:0000313" key="1">
    <source>
        <dbReference type="EMBL" id="TRX89882.1"/>
    </source>
</evidence>
<dbReference type="PANTHER" id="PTHR45458:SF3">
    <property type="entry name" value="CHAIN DEHYDROGENASE (ATSC), PUTATIVE-RELATED"/>
    <property type="match status" value="1"/>
</dbReference>